<sequence>MAASTILYIILSGIIALGAAIFFYFYKPQRSKQVQFILSTLRFLTLFLVLILLINPSFKQVTYSTIKPKLSLAIDNSRSIEYLGDTLQIQSVFDSFYENEELNNRFDIDYYSFGKDLQALTTLNFSEGQTDIAKSLKDLNQIYKGVDFTPVIVTDGNSNLGADYRYTAQENNSNPFYFLAIGDTLVYEDLSLDRINTNKYAYLNNEFPVELITSYTGKFDVNATVSVSQNGRIIHKEKQTFNPENSSQRTNFYLNASSIGVQRYQVTVSGLDNEKNLENNIKNFAVEVIDQRSNVLIVYSVLHPDLGTLKKSIESNQLRAVTLKEISEVNLSEFNDYDLVILFEPKQSFSSVYKELNKENKNRFTIIGTQTDLSFLNSIQQTGVFPKNNESELVQPDKNESFVAFQLEELSFNNYPPLASIFGKALFMGDSDVLFYQRINGVTTQNPLLAVTERSGRREVFLLGTGIFQWRSQSFIDNQSFDNFDNFLDKLIQYAASNQRKKRLEISYEQLYYKGNFINIQAQYFDKNYVFDPGASLQIELRNENSEETYQSPLVFKGSAYEVELANLEPGDYTFRITETDQNVSSDGSFTIIPFDLERQSLNANFQKMKTLAQESGGSIYTLENYNNLVDKLLNSDQFIPVERAVKKNVPLINFVWLLALIVACLTAEWFIRKYNGLI</sequence>
<comment type="caution">
    <text evidence="2">The sequence shown here is derived from an EMBL/GenBank/DDBJ whole genome shotgun (WGS) entry which is preliminary data.</text>
</comment>
<evidence type="ECO:0000313" key="3">
    <source>
        <dbReference type="Proteomes" id="UP000289821"/>
    </source>
</evidence>
<dbReference type="InterPro" id="IPR036465">
    <property type="entry name" value="vWFA_dom_sf"/>
</dbReference>
<evidence type="ECO:0000256" key="1">
    <source>
        <dbReference type="SAM" id="Phobius"/>
    </source>
</evidence>
<dbReference type="RefSeq" id="WP_128760793.1">
    <property type="nucleotide sequence ID" value="NZ_QOVI01000003.1"/>
</dbReference>
<feature type="transmembrane region" description="Helical" evidence="1">
    <location>
        <begin position="38"/>
        <end position="58"/>
    </location>
</feature>
<proteinExistence type="predicted"/>
<name>A0A4Q0NVL0_9FLAO</name>
<feature type="transmembrane region" description="Helical" evidence="1">
    <location>
        <begin position="6"/>
        <end position="26"/>
    </location>
</feature>
<dbReference type="PANTHER" id="PTHR37947">
    <property type="entry name" value="BLL2462 PROTEIN"/>
    <property type="match status" value="1"/>
</dbReference>
<organism evidence="2 3">
    <name type="scientific">Leeuwenhoekiella aestuarii</name>
    <dbReference type="NCBI Taxonomy" id="2249426"/>
    <lineage>
        <taxon>Bacteria</taxon>
        <taxon>Pseudomonadati</taxon>
        <taxon>Bacteroidota</taxon>
        <taxon>Flavobacteriia</taxon>
        <taxon>Flavobacteriales</taxon>
        <taxon>Flavobacteriaceae</taxon>
        <taxon>Leeuwenhoekiella</taxon>
    </lineage>
</organism>
<keyword evidence="3" id="KW-1185">Reference proteome</keyword>
<dbReference type="Proteomes" id="UP000289821">
    <property type="component" value="Unassembled WGS sequence"/>
</dbReference>
<dbReference type="PANTHER" id="PTHR37947:SF1">
    <property type="entry name" value="BLL2462 PROTEIN"/>
    <property type="match status" value="1"/>
</dbReference>
<reference evidence="2 3" key="1">
    <citation type="submission" date="2018-07" db="EMBL/GenBank/DDBJ databases">
        <title>Leeuwenhoekiella genomics.</title>
        <authorList>
            <person name="Tahon G."/>
            <person name="Willems A."/>
        </authorList>
    </citation>
    <scope>NUCLEOTIDE SEQUENCE [LARGE SCALE GENOMIC DNA]</scope>
    <source>
        <strain evidence="2 3">R-50232</strain>
    </source>
</reference>
<feature type="transmembrane region" description="Helical" evidence="1">
    <location>
        <begin position="652"/>
        <end position="672"/>
    </location>
</feature>
<gene>
    <name evidence="2" type="ORF">DSM04_10377</name>
</gene>
<keyword evidence="1" id="KW-0812">Transmembrane</keyword>
<protein>
    <recommendedName>
        <fullName evidence="4">VWA domain-containing protein</fullName>
    </recommendedName>
</protein>
<accession>A0A4Q0NVL0</accession>
<dbReference type="OrthoDB" id="9763076at2"/>
<dbReference type="SUPFAM" id="SSF53300">
    <property type="entry name" value="vWA-like"/>
    <property type="match status" value="1"/>
</dbReference>
<keyword evidence="1" id="KW-1133">Transmembrane helix</keyword>
<dbReference type="EMBL" id="QOVI01000003">
    <property type="protein sequence ID" value="RXG15189.1"/>
    <property type="molecule type" value="Genomic_DNA"/>
</dbReference>
<evidence type="ECO:0000313" key="2">
    <source>
        <dbReference type="EMBL" id="RXG15189.1"/>
    </source>
</evidence>
<dbReference type="AlphaFoldDB" id="A0A4Q0NVL0"/>
<keyword evidence="1" id="KW-0472">Membrane</keyword>
<evidence type="ECO:0008006" key="4">
    <source>
        <dbReference type="Google" id="ProtNLM"/>
    </source>
</evidence>